<dbReference type="PANTHER" id="PTHR43574">
    <property type="entry name" value="EPIMERASE-RELATED"/>
    <property type="match status" value="1"/>
</dbReference>
<sequence>MHLMIFGAGYSGKAIATALAPSASQVAGTTRSAEKAADLGHCGMEAFVFDGKTIDPALGHKLSCVTHLVQSIPPGPDGDSLLNIASNTAHNELPDLQWLCYLSTVGVYGDHDGAWVDETSECRPTSERSKQRLAAEQQWLETGAKHGLPVAILRLSGIYGPGRNPFRKLLDGTAQRVIKKGQVFNRIRVEDIAYAVAFLAEREIGGIFNVTDDEPAPPQDVITEAARLMGIEPPPEVPFEEADMSPMARSFWGENKRVSNAKLRKLGYEFEFPNYRQSLKQLWDMRAY</sequence>
<name>A0A1U9Z6Q6_9HYPH</name>
<dbReference type="Gene3D" id="3.40.50.720">
    <property type="entry name" value="NAD(P)-binding Rossmann-like Domain"/>
    <property type="match status" value="1"/>
</dbReference>
<dbReference type="Proteomes" id="UP000191135">
    <property type="component" value="Chromosome"/>
</dbReference>
<evidence type="ECO:0000259" key="2">
    <source>
        <dbReference type="Pfam" id="PF01370"/>
    </source>
</evidence>
<keyword evidence="4" id="KW-1185">Reference proteome</keyword>
<dbReference type="InterPro" id="IPR036291">
    <property type="entry name" value="NAD(P)-bd_dom_sf"/>
</dbReference>
<dbReference type="SUPFAM" id="SSF51735">
    <property type="entry name" value="NAD(P)-binding Rossmann-fold domains"/>
    <property type="match status" value="1"/>
</dbReference>
<evidence type="ECO:0000313" key="4">
    <source>
        <dbReference type="Proteomes" id="UP000191135"/>
    </source>
</evidence>
<evidence type="ECO:0000256" key="1">
    <source>
        <dbReference type="ARBA" id="ARBA00023027"/>
    </source>
</evidence>
<dbReference type="RefSeq" id="WP_018066787.1">
    <property type="nucleotide sequence ID" value="NZ_AQWH01000027.1"/>
</dbReference>
<gene>
    <name evidence="3" type="ORF">Mame_04093</name>
</gene>
<dbReference type="AlphaFoldDB" id="A0A1U9Z6Q6"/>
<dbReference type="CDD" id="cd05266">
    <property type="entry name" value="SDR_a4"/>
    <property type="match status" value="1"/>
</dbReference>
<dbReference type="eggNOG" id="COG0451">
    <property type="taxonomic scope" value="Bacteria"/>
</dbReference>
<dbReference type="InterPro" id="IPR001509">
    <property type="entry name" value="Epimerase_deHydtase"/>
</dbReference>
<accession>A0A1U9Z6Q6</accession>
<proteinExistence type="predicted"/>
<dbReference type="STRING" id="1122214.Mame_04093"/>
<protein>
    <submittedName>
        <fullName evidence="3">NAD dependent epimerase/dehydratase family protein</fullName>
    </submittedName>
</protein>
<dbReference type="OrthoDB" id="9808276at2"/>
<dbReference type="KEGG" id="mmed:Mame_04093"/>
<dbReference type="EMBL" id="CP020330">
    <property type="protein sequence ID" value="AQZ53393.1"/>
    <property type="molecule type" value="Genomic_DNA"/>
</dbReference>
<feature type="domain" description="NAD-dependent epimerase/dehydratase" evidence="2">
    <location>
        <begin position="9"/>
        <end position="209"/>
    </location>
</feature>
<dbReference type="Pfam" id="PF01370">
    <property type="entry name" value="Epimerase"/>
    <property type="match status" value="1"/>
</dbReference>
<reference evidence="3 4" key="1">
    <citation type="submission" date="2017-03" db="EMBL/GenBank/DDBJ databases">
        <title>Foreign affairs: Plasmid Transfer between Roseobacters and Rhizobia.</title>
        <authorList>
            <person name="Bartling P."/>
            <person name="Bunk B."/>
            <person name="Overmann J."/>
            <person name="Brinkmann H."/>
            <person name="Petersen J."/>
        </authorList>
    </citation>
    <scope>NUCLEOTIDE SEQUENCE [LARGE SCALE GENOMIC DNA]</scope>
    <source>
        <strain evidence="3 4">MACL11</strain>
    </source>
</reference>
<keyword evidence="1" id="KW-0520">NAD</keyword>
<organism evidence="3 4">
    <name type="scientific">Martelella mediterranea DSM 17316</name>
    <dbReference type="NCBI Taxonomy" id="1122214"/>
    <lineage>
        <taxon>Bacteria</taxon>
        <taxon>Pseudomonadati</taxon>
        <taxon>Pseudomonadota</taxon>
        <taxon>Alphaproteobacteria</taxon>
        <taxon>Hyphomicrobiales</taxon>
        <taxon>Aurantimonadaceae</taxon>
        <taxon>Martelella</taxon>
    </lineage>
</organism>
<evidence type="ECO:0000313" key="3">
    <source>
        <dbReference type="EMBL" id="AQZ53393.1"/>
    </source>
</evidence>